<dbReference type="PANTHER" id="PTHR10272:SF0">
    <property type="entry name" value="PLATELET-ACTIVATING FACTOR ACETYLHYDROLASE"/>
    <property type="match status" value="1"/>
</dbReference>
<dbReference type="GO" id="GO:0003847">
    <property type="term" value="F:1-alkyl-2-acetylglycerophosphocholine esterase activity"/>
    <property type="evidence" value="ECO:0007669"/>
    <property type="project" value="TreeGrafter"/>
</dbReference>
<dbReference type="SUPFAM" id="SSF53474">
    <property type="entry name" value="alpha/beta-Hydrolases"/>
    <property type="match status" value="1"/>
</dbReference>
<sequence length="356" mass="37266">MNRPLILITAAVLGTAAVATAALTTTGFSLTPKPIVASEMPGYTPLTFNAPHHGRDVLGAIYYPAATGGRAFTMAENGVFIGVEVVEEAPIRAGDHPVVLLSHGMGGNIRSLTWMAAELADRGAIVIAVNHPNSTWGDFDIVKGMDHWTRAQDLSVALDAALATPLLQDHVDMSRVMAAGFSYGGWTALSLGGMTGNHAGYLNHCEVYSDASSHCSDLLEAGAGLASVSADDWNASYADPRVTHVFALEPGLTWGLEASDTADLVDNVSMISLGAGDDRLVATDYDTSGLTAMLPDASVKNIAPAFHFTALPLCKPMGAAILVEENDDPVCTDPEGADRSLTHTQIIDRVAQDLGL</sequence>
<evidence type="ECO:0000256" key="2">
    <source>
        <dbReference type="ARBA" id="ARBA00022963"/>
    </source>
</evidence>
<evidence type="ECO:0000256" key="3">
    <source>
        <dbReference type="ARBA" id="ARBA00023098"/>
    </source>
</evidence>
<dbReference type="STRING" id="1458307.OSB_24710"/>
<dbReference type="PIRSF" id="PIRSF031982">
    <property type="entry name" value="UCP031982_abhydr"/>
    <property type="match status" value="1"/>
</dbReference>
<evidence type="ECO:0000313" key="4">
    <source>
        <dbReference type="EMBL" id="AKS47006.1"/>
    </source>
</evidence>
<reference evidence="4 5" key="1">
    <citation type="journal article" date="2015" name="Genome Announc.">
        <title>Closed Genome Sequence of Octadecabacter temperatus SB1, the First Mesophilic Species of the Genus Octadecabacter.</title>
        <authorList>
            <person name="Voget S."/>
            <person name="Billerbeck S."/>
            <person name="Simon M."/>
            <person name="Daniel R."/>
        </authorList>
    </citation>
    <scope>NUCLEOTIDE SEQUENCE [LARGE SCALE GENOMIC DNA]</scope>
    <source>
        <strain evidence="4 5">SB1</strain>
    </source>
</reference>
<evidence type="ECO:0000256" key="1">
    <source>
        <dbReference type="ARBA" id="ARBA00022801"/>
    </source>
</evidence>
<keyword evidence="1 4" id="KW-0378">Hydrolase</keyword>
<keyword evidence="3" id="KW-0443">Lipid metabolism</keyword>
<accession>A0A0K0Y7Z3</accession>
<dbReference type="Gene3D" id="3.40.50.1820">
    <property type="entry name" value="alpha/beta hydrolase"/>
    <property type="match status" value="1"/>
</dbReference>
<protein>
    <submittedName>
        <fullName evidence="4">Alpha/beta hydrolase family protein</fullName>
    </submittedName>
</protein>
<proteinExistence type="predicted"/>
<dbReference type="InterPro" id="IPR029058">
    <property type="entry name" value="AB_hydrolase_fold"/>
</dbReference>
<dbReference type="PANTHER" id="PTHR10272">
    <property type="entry name" value="PLATELET-ACTIVATING FACTOR ACETYLHYDROLASE"/>
    <property type="match status" value="1"/>
</dbReference>
<dbReference type="InterPro" id="IPR016986">
    <property type="entry name" value="UCP031982_abhydr"/>
</dbReference>
<dbReference type="OrthoDB" id="9814760at2"/>
<dbReference type="RefSeq" id="WP_049835256.1">
    <property type="nucleotide sequence ID" value="NZ_CP012160.1"/>
</dbReference>
<keyword evidence="2" id="KW-0442">Lipid degradation</keyword>
<dbReference type="KEGG" id="otm:OSB_24710"/>
<dbReference type="GO" id="GO:0016042">
    <property type="term" value="P:lipid catabolic process"/>
    <property type="evidence" value="ECO:0007669"/>
    <property type="project" value="UniProtKB-KW"/>
</dbReference>
<evidence type="ECO:0000313" key="5">
    <source>
        <dbReference type="Proteomes" id="UP000067444"/>
    </source>
</evidence>
<organism evidence="4 5">
    <name type="scientific">Octadecabacter temperatus</name>
    <dbReference type="NCBI Taxonomy" id="1458307"/>
    <lineage>
        <taxon>Bacteria</taxon>
        <taxon>Pseudomonadati</taxon>
        <taxon>Pseudomonadota</taxon>
        <taxon>Alphaproteobacteria</taxon>
        <taxon>Rhodobacterales</taxon>
        <taxon>Roseobacteraceae</taxon>
        <taxon>Octadecabacter</taxon>
    </lineage>
</organism>
<dbReference type="PATRIC" id="fig|1458307.3.peg.2493"/>
<keyword evidence="5" id="KW-1185">Reference proteome</keyword>
<gene>
    <name evidence="4" type="ORF">OSB_24710</name>
</gene>
<dbReference type="EMBL" id="CP012160">
    <property type="protein sequence ID" value="AKS47006.1"/>
    <property type="molecule type" value="Genomic_DNA"/>
</dbReference>
<name>A0A0K0Y7Z3_9RHOB</name>
<dbReference type="Proteomes" id="UP000067444">
    <property type="component" value="Chromosome"/>
</dbReference>
<dbReference type="AlphaFoldDB" id="A0A0K0Y7Z3"/>